<evidence type="ECO:0000256" key="1">
    <source>
        <dbReference type="ARBA" id="ARBA00022884"/>
    </source>
</evidence>
<evidence type="ECO:0000256" key="2">
    <source>
        <dbReference type="PROSITE-ProRule" id="PRU00176"/>
    </source>
</evidence>
<dbReference type="Proteomes" id="UP000694866">
    <property type="component" value="Unplaced"/>
</dbReference>
<dbReference type="OrthoDB" id="7682993at2759"/>
<sequence length="337" mass="38528">MSRPAKKVEDFYHHYTRSNDWAVHFTNIKELPPEQVKQFFSKWGAIKNVRQTGSTGTGYCFVHFELEESARNCALALKNELSVRLRPFMDRPLHVPRRKEKEEGLNGEELDFSFKKREPKYESRILKPDPAIDASNHRRINEINEESSEAVHRRTPEFSTTKISEAPQERPLQVWELTKTADSSSRIVENSKSDVVNSLGGPEDKVLKYSGAASIVREEFLERKIPELQEVSEVSSSIVLSELNDHVKIATAEEVIVANIPAFCGIDIILELFRDFEPLCVTNIKLIPKNLIRYCHIYFQTPLDAKTVENIYDNAEIFGEKLIVLRVEALVEEALGG</sequence>
<name>A0A9R1SYI2_9HYME</name>
<keyword evidence="4" id="KW-1185">Reference proteome</keyword>
<gene>
    <name evidence="5" type="primary">LOC105264373</name>
</gene>
<dbReference type="PROSITE" id="PS50102">
    <property type="entry name" value="RRM"/>
    <property type="match status" value="1"/>
</dbReference>
<dbReference type="Gene3D" id="3.30.70.330">
    <property type="match status" value="1"/>
</dbReference>
<feature type="domain" description="RRM" evidence="3">
    <location>
        <begin position="21"/>
        <end position="100"/>
    </location>
</feature>
<dbReference type="Pfam" id="PF00076">
    <property type="entry name" value="RRM_1"/>
    <property type="match status" value="1"/>
</dbReference>
<dbReference type="InterPro" id="IPR012677">
    <property type="entry name" value="Nucleotide-bd_a/b_plait_sf"/>
</dbReference>
<dbReference type="SMART" id="SM00360">
    <property type="entry name" value="RRM"/>
    <property type="match status" value="2"/>
</dbReference>
<dbReference type="InterPro" id="IPR000504">
    <property type="entry name" value="RRM_dom"/>
</dbReference>
<dbReference type="KEGG" id="fas:105264373"/>
<protein>
    <recommendedName>
        <fullName evidence="3">RRM domain-containing protein</fullName>
    </recommendedName>
</protein>
<dbReference type="AlphaFoldDB" id="A0A9R1SYI2"/>
<organism evidence="4 5">
    <name type="scientific">Fopius arisanus</name>
    <dbReference type="NCBI Taxonomy" id="64838"/>
    <lineage>
        <taxon>Eukaryota</taxon>
        <taxon>Metazoa</taxon>
        <taxon>Ecdysozoa</taxon>
        <taxon>Arthropoda</taxon>
        <taxon>Hexapoda</taxon>
        <taxon>Insecta</taxon>
        <taxon>Pterygota</taxon>
        <taxon>Neoptera</taxon>
        <taxon>Endopterygota</taxon>
        <taxon>Hymenoptera</taxon>
        <taxon>Apocrita</taxon>
        <taxon>Ichneumonoidea</taxon>
        <taxon>Braconidae</taxon>
        <taxon>Opiinae</taxon>
        <taxon>Fopius</taxon>
    </lineage>
</organism>
<evidence type="ECO:0000313" key="4">
    <source>
        <dbReference type="Proteomes" id="UP000694866"/>
    </source>
</evidence>
<accession>A0A9R1SYI2</accession>
<reference evidence="5" key="1">
    <citation type="submission" date="2025-08" db="UniProtKB">
        <authorList>
            <consortium name="RefSeq"/>
        </authorList>
    </citation>
    <scope>IDENTIFICATION</scope>
    <source>
        <strain evidence="5">USDA-PBARC FA_bdor</strain>
        <tissue evidence="5">Whole organism</tissue>
    </source>
</reference>
<dbReference type="GeneID" id="105264373"/>
<dbReference type="SUPFAM" id="SSF54928">
    <property type="entry name" value="RNA-binding domain, RBD"/>
    <property type="match status" value="2"/>
</dbReference>
<evidence type="ECO:0000313" key="5">
    <source>
        <dbReference type="RefSeq" id="XP_011299507.1"/>
    </source>
</evidence>
<dbReference type="GO" id="GO:0003723">
    <property type="term" value="F:RNA binding"/>
    <property type="evidence" value="ECO:0007669"/>
    <property type="project" value="UniProtKB-UniRule"/>
</dbReference>
<evidence type="ECO:0000259" key="3">
    <source>
        <dbReference type="PROSITE" id="PS50102"/>
    </source>
</evidence>
<proteinExistence type="predicted"/>
<dbReference type="InterPro" id="IPR035979">
    <property type="entry name" value="RBD_domain_sf"/>
</dbReference>
<dbReference type="RefSeq" id="XP_011299507.1">
    <property type="nucleotide sequence ID" value="XM_011301205.1"/>
</dbReference>
<keyword evidence="1 2" id="KW-0694">RNA-binding</keyword>
<dbReference type="CDD" id="cd00590">
    <property type="entry name" value="RRM_SF"/>
    <property type="match status" value="2"/>
</dbReference>